<name>A0A250X170_9CHLO</name>
<organism evidence="1 2">
    <name type="scientific">Chlamydomonas eustigma</name>
    <dbReference type="NCBI Taxonomy" id="1157962"/>
    <lineage>
        <taxon>Eukaryota</taxon>
        <taxon>Viridiplantae</taxon>
        <taxon>Chlorophyta</taxon>
        <taxon>core chlorophytes</taxon>
        <taxon>Chlorophyceae</taxon>
        <taxon>CS clade</taxon>
        <taxon>Chlamydomonadales</taxon>
        <taxon>Chlamydomonadaceae</taxon>
        <taxon>Chlamydomonas</taxon>
    </lineage>
</organism>
<evidence type="ECO:0000313" key="2">
    <source>
        <dbReference type="Proteomes" id="UP000232323"/>
    </source>
</evidence>
<dbReference type="EMBL" id="BEGY01000020">
    <property type="protein sequence ID" value="GAX76833.1"/>
    <property type="molecule type" value="Genomic_DNA"/>
</dbReference>
<dbReference type="Proteomes" id="UP000232323">
    <property type="component" value="Unassembled WGS sequence"/>
</dbReference>
<protein>
    <submittedName>
        <fullName evidence="1">Uncharacterized protein</fullName>
    </submittedName>
</protein>
<dbReference type="OrthoDB" id="545101at2759"/>
<accession>A0A250X170</accession>
<evidence type="ECO:0000313" key="1">
    <source>
        <dbReference type="EMBL" id="GAX76833.1"/>
    </source>
</evidence>
<proteinExistence type="predicted"/>
<comment type="caution">
    <text evidence="1">The sequence shown here is derived from an EMBL/GenBank/DDBJ whole genome shotgun (WGS) entry which is preliminary data.</text>
</comment>
<keyword evidence="2" id="KW-1185">Reference proteome</keyword>
<sequence>MDRATSVPDCLPSTLTYRNRLEMKSADSNAYASLYSSRHNEVWQRLSFDAKVRSLSYRALKPTPPEALFVQSPRASFACRDEISGFVSNTAKVVYDIHSPMKSGHMKSPGEVQVQDLVPQQLHRFINKHPIDYRAAIRPDSETVNQRMRMLGTYSTDFAYADQARYFIPSGCPGGPATGSWYHPDVRLTLPAVTSRSRYL</sequence>
<dbReference type="AlphaFoldDB" id="A0A250X170"/>
<gene>
    <name evidence="1" type="ORF">CEUSTIGMA_g4279.t1</name>
</gene>
<reference evidence="1 2" key="1">
    <citation type="submission" date="2017-08" db="EMBL/GenBank/DDBJ databases">
        <title>Acidophilic green algal genome provides insights into adaptation to an acidic environment.</title>
        <authorList>
            <person name="Hirooka S."/>
            <person name="Hirose Y."/>
            <person name="Kanesaki Y."/>
            <person name="Higuchi S."/>
            <person name="Fujiwara T."/>
            <person name="Onuma R."/>
            <person name="Era A."/>
            <person name="Ohbayashi R."/>
            <person name="Uzuka A."/>
            <person name="Nozaki H."/>
            <person name="Yoshikawa H."/>
            <person name="Miyagishima S.Y."/>
        </authorList>
    </citation>
    <scope>NUCLEOTIDE SEQUENCE [LARGE SCALE GENOMIC DNA]</scope>
    <source>
        <strain evidence="1 2">NIES-2499</strain>
    </source>
</reference>